<sequence>MSTVVERDQVLAIAQEVFAAMVDGDTGLLQPWSGDEPALHGAVVAWVDLHGPWTGRAELTTELATAQALARVLLEMRDDEAVSQVDLVDAFGEVANVVGGNVKSLLPLRGSLGLPQVAPAAPVVRGAVLVQNLSLSWRGRPLVVSVWAYDQPALPEGTSLA</sequence>
<dbReference type="Pfam" id="PF13690">
    <property type="entry name" value="CheX"/>
    <property type="match status" value="1"/>
</dbReference>
<dbReference type="RefSeq" id="WP_208290592.1">
    <property type="nucleotide sequence ID" value="NZ_CP074404.1"/>
</dbReference>
<name>A0ABS3SLQ5_9CELL</name>
<accession>A0ABS3SLQ5</accession>
<evidence type="ECO:0000256" key="1">
    <source>
        <dbReference type="ARBA" id="ARBA00022500"/>
    </source>
</evidence>
<proteinExistence type="predicted"/>
<keyword evidence="1" id="KW-0145">Chemotaxis</keyword>
<dbReference type="EMBL" id="JAGFBM010000010">
    <property type="protein sequence ID" value="MBO3086662.1"/>
    <property type="molecule type" value="Genomic_DNA"/>
</dbReference>
<protein>
    <submittedName>
        <fullName evidence="3">Chemotaxis protein CheX</fullName>
    </submittedName>
</protein>
<organism evidence="3 4">
    <name type="scientific">Cellulomonas fengjieae</name>
    <dbReference type="NCBI Taxonomy" id="2819978"/>
    <lineage>
        <taxon>Bacteria</taxon>
        <taxon>Bacillati</taxon>
        <taxon>Actinomycetota</taxon>
        <taxon>Actinomycetes</taxon>
        <taxon>Micrococcales</taxon>
        <taxon>Cellulomonadaceae</taxon>
        <taxon>Cellulomonas</taxon>
    </lineage>
</organism>
<dbReference type="Gene3D" id="3.40.1550.10">
    <property type="entry name" value="CheC-like"/>
    <property type="match status" value="1"/>
</dbReference>
<evidence type="ECO:0000313" key="4">
    <source>
        <dbReference type="Proteomes" id="UP000678317"/>
    </source>
</evidence>
<comment type="caution">
    <text evidence="3">The sequence shown here is derived from an EMBL/GenBank/DDBJ whole genome shotgun (WGS) entry which is preliminary data.</text>
</comment>
<evidence type="ECO:0000259" key="2">
    <source>
        <dbReference type="Pfam" id="PF13690"/>
    </source>
</evidence>
<feature type="domain" description="Chemotaxis phosphatase CheX-like" evidence="2">
    <location>
        <begin position="43"/>
        <end position="118"/>
    </location>
</feature>
<dbReference type="InterPro" id="IPR028976">
    <property type="entry name" value="CheC-like_sf"/>
</dbReference>
<dbReference type="Proteomes" id="UP000678317">
    <property type="component" value="Unassembled WGS sequence"/>
</dbReference>
<dbReference type="SUPFAM" id="SSF103039">
    <property type="entry name" value="CheC-like"/>
    <property type="match status" value="1"/>
</dbReference>
<keyword evidence="4" id="KW-1185">Reference proteome</keyword>
<reference evidence="3 4" key="1">
    <citation type="submission" date="2021-03" db="EMBL/GenBank/DDBJ databases">
        <title>novel species in genus Cellulomonas.</title>
        <authorList>
            <person name="Zhang G."/>
        </authorList>
    </citation>
    <scope>NUCLEOTIDE SEQUENCE [LARGE SCALE GENOMIC DNA]</scope>
    <source>
        <strain evidence="4">zg-ZUI188</strain>
    </source>
</reference>
<dbReference type="InterPro" id="IPR028051">
    <property type="entry name" value="CheX-like_dom"/>
</dbReference>
<gene>
    <name evidence="3" type="ORF">J4035_18620</name>
</gene>
<evidence type="ECO:0000313" key="3">
    <source>
        <dbReference type="EMBL" id="MBO3086662.1"/>
    </source>
</evidence>